<sequence>MSGAADEVLQQTVVYGAAAVLLLSPKLPQLLPQRQAKLVAYIRTPVLTAILMYLAYLPVATPRNNFYSILEVDVHATKNDILQGYRNVSKKYHPDRVASSGVHPPQAANFSPEDYFLELKKAQEVLTHDIRKSFYDRFGDLKQVGEQDERISITAVCLSLAVHLLCFCIGFILSFPKHVSFARQIFLVYSVAAFCVEIQQRFVEDDDSLNFLPFISSLLPFEKIMFFRALFPFIFVASACTAAWQFADIPARHWAVLRALLSTNRVLTERTQELVRATSYLKSMGTPSVAALKAMGQQQQQLQPAAVRAKAAGVDVAAQPAAAAPGVRTPQPQPANPNQTQLESFAAGLSEEQKEHFKRVIEEQYRRAERESKERETHKGWKDINWSQMLLWGGLFVAWLYCK</sequence>
<dbReference type="Gene3D" id="1.10.287.110">
    <property type="entry name" value="DnaJ domain"/>
    <property type="match status" value="1"/>
</dbReference>
<dbReference type="PANTHER" id="PTHR43096:SF10">
    <property type="entry name" value="CHAPERONE PROTEIN DNAJ A6, CHLOROPLASTIC"/>
    <property type="match status" value="1"/>
</dbReference>
<protein>
    <recommendedName>
        <fullName evidence="2">J domain-containing protein</fullName>
    </recommendedName>
</protein>
<dbReference type="Pfam" id="PF00226">
    <property type="entry name" value="DnaJ"/>
    <property type="match status" value="1"/>
</dbReference>
<dbReference type="PRINTS" id="PR00625">
    <property type="entry name" value="JDOMAIN"/>
</dbReference>
<keyword evidence="1" id="KW-0472">Membrane</keyword>
<proteinExistence type="evidence at transcript level"/>
<dbReference type="GO" id="GO:0005737">
    <property type="term" value="C:cytoplasm"/>
    <property type="evidence" value="ECO:0007669"/>
    <property type="project" value="TreeGrafter"/>
</dbReference>
<dbReference type="EMBL" id="JN987376">
    <property type="protein sequence ID" value="AET50599.1"/>
    <property type="molecule type" value="mRNA"/>
</dbReference>
<evidence type="ECO:0000256" key="1">
    <source>
        <dbReference type="SAM" id="Phobius"/>
    </source>
</evidence>
<dbReference type="InterPro" id="IPR036869">
    <property type="entry name" value="J_dom_sf"/>
</dbReference>
<dbReference type="VEuPathDB" id="ToxoDB:ETH2_0955900"/>
<dbReference type="PROSITE" id="PS50076">
    <property type="entry name" value="DNAJ_2"/>
    <property type="match status" value="1"/>
</dbReference>
<dbReference type="PANTHER" id="PTHR43096">
    <property type="entry name" value="DNAJ HOMOLOG 1, MITOCHONDRIAL-RELATED"/>
    <property type="match status" value="1"/>
</dbReference>
<reference evidence="3" key="1">
    <citation type="journal article" date="2012" name="BMC Genomics">
        <title>Characterisation of full-length cDNA sequences provides insights into the Eimeria tenella transcriptome.</title>
        <authorList>
            <person name="Amiruddin N."/>
            <person name="Lee X.W."/>
            <person name="Blake D.P."/>
            <person name="Suzuki Y."/>
            <person name="Tay Y.L."/>
            <person name="Lim L.S."/>
            <person name="Tomley F.M."/>
            <person name="Watanabe J."/>
            <person name="Sugimoto C."/>
            <person name="Wan K.L."/>
        </authorList>
    </citation>
    <scope>NUCLEOTIDE SEQUENCE</scope>
    <source>
        <strain evidence="3">Houghton</strain>
    </source>
</reference>
<feature type="domain" description="J" evidence="2">
    <location>
        <begin position="65"/>
        <end position="139"/>
    </location>
</feature>
<dbReference type="SUPFAM" id="SSF46565">
    <property type="entry name" value="Chaperone J-domain"/>
    <property type="match status" value="1"/>
</dbReference>
<keyword evidence="1" id="KW-1133">Transmembrane helix</keyword>
<dbReference type="GO" id="GO:0051082">
    <property type="term" value="F:unfolded protein binding"/>
    <property type="evidence" value="ECO:0007669"/>
    <property type="project" value="TreeGrafter"/>
</dbReference>
<dbReference type="AlphaFoldDB" id="H9B9D9"/>
<dbReference type="InterPro" id="IPR001623">
    <property type="entry name" value="DnaJ_domain"/>
</dbReference>
<dbReference type="VEuPathDB" id="ToxoDB:ETH_00001145"/>
<dbReference type="GO" id="GO:0042026">
    <property type="term" value="P:protein refolding"/>
    <property type="evidence" value="ECO:0007669"/>
    <property type="project" value="TreeGrafter"/>
</dbReference>
<dbReference type="SMART" id="SM00271">
    <property type="entry name" value="DnaJ"/>
    <property type="match status" value="1"/>
</dbReference>
<keyword evidence="1" id="KW-0812">Transmembrane</keyword>
<dbReference type="CDD" id="cd06257">
    <property type="entry name" value="DnaJ"/>
    <property type="match status" value="1"/>
</dbReference>
<organism evidence="3">
    <name type="scientific">Eimeria tenella</name>
    <name type="common">Coccidian parasite</name>
    <dbReference type="NCBI Taxonomy" id="5802"/>
    <lineage>
        <taxon>Eukaryota</taxon>
        <taxon>Sar</taxon>
        <taxon>Alveolata</taxon>
        <taxon>Apicomplexa</taxon>
        <taxon>Conoidasida</taxon>
        <taxon>Coccidia</taxon>
        <taxon>Eucoccidiorida</taxon>
        <taxon>Eimeriorina</taxon>
        <taxon>Eimeriidae</taxon>
        <taxon>Eimeria</taxon>
    </lineage>
</organism>
<feature type="transmembrane region" description="Helical" evidence="1">
    <location>
        <begin position="38"/>
        <end position="56"/>
    </location>
</feature>
<evidence type="ECO:0000313" key="3">
    <source>
        <dbReference type="EMBL" id="AET50599.1"/>
    </source>
</evidence>
<feature type="transmembrane region" description="Helical" evidence="1">
    <location>
        <begin position="151"/>
        <end position="173"/>
    </location>
</feature>
<feature type="transmembrane region" description="Helical" evidence="1">
    <location>
        <begin position="223"/>
        <end position="244"/>
    </location>
</feature>
<name>H9B9D9_EIMTE</name>
<accession>H9B9D9</accession>
<evidence type="ECO:0000259" key="2">
    <source>
        <dbReference type="PROSITE" id="PS50076"/>
    </source>
</evidence>
<feature type="transmembrane region" description="Helical" evidence="1">
    <location>
        <begin position="185"/>
        <end position="203"/>
    </location>
</feature>